<evidence type="ECO:0000256" key="4">
    <source>
        <dbReference type="ARBA" id="ARBA00022833"/>
    </source>
</evidence>
<dbReference type="Pfam" id="PF00096">
    <property type="entry name" value="zf-C2H2"/>
    <property type="match status" value="1"/>
</dbReference>
<evidence type="ECO:0000256" key="1">
    <source>
        <dbReference type="ARBA" id="ARBA00022723"/>
    </source>
</evidence>
<feature type="region of interest" description="Disordered" evidence="6">
    <location>
        <begin position="49"/>
        <end position="177"/>
    </location>
</feature>
<evidence type="ECO:0000259" key="7">
    <source>
        <dbReference type="PROSITE" id="PS50157"/>
    </source>
</evidence>
<dbReference type="AlphaFoldDB" id="A0A3B3BUY2"/>
<keyword evidence="2" id="KW-0677">Repeat</keyword>
<keyword evidence="3 5" id="KW-0863">Zinc-finger</keyword>
<dbReference type="PANTHER" id="PTHR24379:SF127">
    <property type="entry name" value="BLOODY FINGERS-RELATED"/>
    <property type="match status" value="1"/>
</dbReference>
<feature type="compositionally biased region" description="Basic and acidic residues" evidence="6">
    <location>
        <begin position="163"/>
        <end position="177"/>
    </location>
</feature>
<accession>A0A3B3BUY2</accession>
<dbReference type="PANTHER" id="PTHR24379">
    <property type="entry name" value="KRAB AND ZINC FINGER DOMAIN-CONTAINING"/>
    <property type="match status" value="1"/>
</dbReference>
<dbReference type="OMA" id="HEDIFEN"/>
<dbReference type="GeneTree" id="ENSGT00940000162287"/>
<dbReference type="GO" id="GO:0000981">
    <property type="term" value="F:DNA-binding transcription factor activity, RNA polymerase II-specific"/>
    <property type="evidence" value="ECO:0007669"/>
    <property type="project" value="TreeGrafter"/>
</dbReference>
<dbReference type="PROSITE" id="PS00028">
    <property type="entry name" value="ZINC_FINGER_C2H2_1"/>
    <property type="match status" value="6"/>
</dbReference>
<feature type="domain" description="C2H2-type" evidence="7">
    <location>
        <begin position="496"/>
        <end position="523"/>
    </location>
</feature>
<sequence length="605" mass="68521">MGSPKTNDPDSSLNTVGPSDTCDNPFLDPNDPELCLPTDTLPTDINICQEKQSESDDISSDEWNTDNLNLKSKSKLCSQPNPPNTDVHSHFEKDPTASNSKMSTTVLEEISVQPGMSEEENDPGKMNSIMVPHSSNVDIGSLSERECSSPTEKSSSSLVPDQCKSEHKAPLEQEPPIPHEDIFENARESFKEESSSCDADETNAALDQCRNISVSRSEEDNMDPTKIPTLQLKSSSQIRKKLHPIVLLNVSDSVDNSDSSYQCADCQHTTQNVDHLIEHHCRCHSGLSFEFCTCCMTGQTYQSSYSTPEKKKKRTLGRQSQTTVESTSPVSCRFCEKDFSSLKLLKQHQRCHRGERPYRCLECRKQFKQRAHLIGHKKIHQKRIQCTVCRKILPTIGELIQHRQEHLKRGPLKCPDCDLEFQYPAFLLRHVKAHENKDKKPCKAENEASTKPLESLETVEKLEAKQEQCFFCDEMFNDALTLRKHWHIHISKSSSNQCPYCNTKIRHRHNLMRHMVRHIGEKLLSCTSCGKRFNREKSLKLHAQTCLKPVSAQSENETKKHFKCSFCPRMRIGSESSSDRKCVLVHLAAPSPTPLLLCIQVCACS</sequence>
<dbReference type="FunFam" id="3.30.160.60:FF:002343">
    <property type="entry name" value="Zinc finger protein 33A"/>
    <property type="match status" value="1"/>
</dbReference>
<evidence type="ECO:0000256" key="6">
    <source>
        <dbReference type="SAM" id="MobiDB-lite"/>
    </source>
</evidence>
<evidence type="ECO:0000313" key="8">
    <source>
        <dbReference type="Ensembl" id="ENSOMEP00000009511.1"/>
    </source>
</evidence>
<reference evidence="8" key="2">
    <citation type="submission" date="2025-09" db="UniProtKB">
        <authorList>
            <consortium name="Ensembl"/>
        </authorList>
    </citation>
    <scope>IDENTIFICATION</scope>
</reference>
<proteinExistence type="predicted"/>
<evidence type="ECO:0000256" key="3">
    <source>
        <dbReference type="ARBA" id="ARBA00022771"/>
    </source>
</evidence>
<feature type="compositionally biased region" description="Polar residues" evidence="6">
    <location>
        <begin position="1"/>
        <end position="22"/>
    </location>
</feature>
<dbReference type="GO" id="GO:0000977">
    <property type="term" value="F:RNA polymerase II transcription regulatory region sequence-specific DNA binding"/>
    <property type="evidence" value="ECO:0007669"/>
    <property type="project" value="TreeGrafter"/>
</dbReference>
<feature type="domain" description="C2H2-type" evidence="7">
    <location>
        <begin position="524"/>
        <end position="545"/>
    </location>
</feature>
<dbReference type="PROSITE" id="PS50157">
    <property type="entry name" value="ZINC_FINGER_C2H2_2"/>
    <property type="match status" value="6"/>
</dbReference>
<dbReference type="GO" id="GO:0008270">
    <property type="term" value="F:zinc ion binding"/>
    <property type="evidence" value="ECO:0007669"/>
    <property type="project" value="UniProtKB-KW"/>
</dbReference>
<feature type="compositionally biased region" description="Polar residues" evidence="6">
    <location>
        <begin position="65"/>
        <end position="79"/>
    </location>
</feature>
<dbReference type="STRING" id="30732.ENSOMEP00000009511"/>
<feature type="domain" description="C2H2-type" evidence="7">
    <location>
        <begin position="384"/>
        <end position="411"/>
    </location>
</feature>
<dbReference type="Proteomes" id="UP000261560">
    <property type="component" value="Unplaced"/>
</dbReference>
<protein>
    <recommendedName>
        <fullName evidence="7">C2H2-type domain-containing protein</fullName>
    </recommendedName>
</protein>
<evidence type="ECO:0000313" key="9">
    <source>
        <dbReference type="Proteomes" id="UP000261560"/>
    </source>
</evidence>
<evidence type="ECO:0000256" key="5">
    <source>
        <dbReference type="PROSITE-ProRule" id="PRU00042"/>
    </source>
</evidence>
<dbReference type="SMART" id="SM00355">
    <property type="entry name" value="ZnF_C2H2"/>
    <property type="match status" value="8"/>
</dbReference>
<feature type="region of interest" description="Disordered" evidence="6">
    <location>
        <begin position="1"/>
        <end position="34"/>
    </location>
</feature>
<dbReference type="InterPro" id="IPR013087">
    <property type="entry name" value="Znf_C2H2_type"/>
</dbReference>
<dbReference type="Ensembl" id="ENSOMET00000000655.1">
    <property type="protein sequence ID" value="ENSOMEP00000009511.1"/>
    <property type="gene ID" value="ENSOMEG00000010715.1"/>
</dbReference>
<dbReference type="InterPro" id="IPR036236">
    <property type="entry name" value="Znf_C2H2_sf"/>
</dbReference>
<feature type="domain" description="C2H2-type" evidence="7">
    <location>
        <begin position="330"/>
        <end position="357"/>
    </location>
</feature>
<evidence type="ECO:0000256" key="2">
    <source>
        <dbReference type="ARBA" id="ARBA00022737"/>
    </source>
</evidence>
<reference evidence="8" key="1">
    <citation type="submission" date="2025-08" db="UniProtKB">
        <authorList>
            <consortium name="Ensembl"/>
        </authorList>
    </citation>
    <scope>IDENTIFICATION</scope>
</reference>
<feature type="compositionally biased region" description="Polar residues" evidence="6">
    <location>
        <begin position="96"/>
        <end position="106"/>
    </location>
</feature>
<dbReference type="Gene3D" id="3.30.160.60">
    <property type="entry name" value="Classic Zinc Finger"/>
    <property type="match status" value="5"/>
</dbReference>
<feature type="compositionally biased region" description="Acidic residues" evidence="6">
    <location>
        <begin position="55"/>
        <end position="64"/>
    </location>
</feature>
<dbReference type="PaxDb" id="30732-ENSOMEP00000009511"/>
<keyword evidence="1" id="KW-0479">Metal-binding</keyword>
<organism evidence="8 9">
    <name type="scientific">Oryzias melastigma</name>
    <name type="common">Marine medaka</name>
    <dbReference type="NCBI Taxonomy" id="30732"/>
    <lineage>
        <taxon>Eukaryota</taxon>
        <taxon>Metazoa</taxon>
        <taxon>Chordata</taxon>
        <taxon>Craniata</taxon>
        <taxon>Vertebrata</taxon>
        <taxon>Euteleostomi</taxon>
        <taxon>Actinopterygii</taxon>
        <taxon>Neopterygii</taxon>
        <taxon>Teleostei</taxon>
        <taxon>Neoteleostei</taxon>
        <taxon>Acanthomorphata</taxon>
        <taxon>Ovalentaria</taxon>
        <taxon>Atherinomorphae</taxon>
        <taxon>Beloniformes</taxon>
        <taxon>Adrianichthyidae</taxon>
        <taxon>Oryziinae</taxon>
        <taxon>Oryzias</taxon>
    </lineage>
</organism>
<name>A0A3B3BUY2_ORYME</name>
<keyword evidence="4" id="KW-0862">Zinc</keyword>
<dbReference type="GO" id="GO:0005634">
    <property type="term" value="C:nucleus"/>
    <property type="evidence" value="ECO:0007669"/>
    <property type="project" value="TreeGrafter"/>
</dbReference>
<keyword evidence="9" id="KW-1185">Reference proteome</keyword>
<feature type="domain" description="C2H2-type" evidence="7">
    <location>
        <begin position="358"/>
        <end position="385"/>
    </location>
</feature>
<dbReference type="SUPFAM" id="SSF57667">
    <property type="entry name" value="beta-beta-alpha zinc fingers"/>
    <property type="match status" value="3"/>
</dbReference>
<feature type="domain" description="C2H2-type" evidence="7">
    <location>
        <begin position="412"/>
        <end position="439"/>
    </location>
</feature>
<feature type="compositionally biased region" description="Low complexity" evidence="6">
    <location>
        <begin position="148"/>
        <end position="157"/>
    </location>
</feature>